<keyword evidence="3" id="KW-0804">Transcription</keyword>
<gene>
    <name evidence="5" type="ordered locus">AM1_3396</name>
</gene>
<evidence type="ECO:0000256" key="2">
    <source>
        <dbReference type="ARBA" id="ARBA00023125"/>
    </source>
</evidence>
<dbReference type="PRINTS" id="PR00032">
    <property type="entry name" value="HTHARAC"/>
</dbReference>
<dbReference type="GO" id="GO:0003700">
    <property type="term" value="F:DNA-binding transcription factor activity"/>
    <property type="evidence" value="ECO:0007669"/>
    <property type="project" value="InterPro"/>
</dbReference>
<evidence type="ECO:0000256" key="1">
    <source>
        <dbReference type="ARBA" id="ARBA00023015"/>
    </source>
</evidence>
<dbReference type="InterPro" id="IPR053142">
    <property type="entry name" value="PchR_regulatory_protein"/>
</dbReference>
<evidence type="ECO:0000259" key="4">
    <source>
        <dbReference type="PROSITE" id="PS01124"/>
    </source>
</evidence>
<dbReference type="SUPFAM" id="SSF46689">
    <property type="entry name" value="Homeodomain-like"/>
    <property type="match status" value="2"/>
</dbReference>
<proteinExistence type="predicted"/>
<evidence type="ECO:0000313" key="5">
    <source>
        <dbReference type="EMBL" id="ABW28390.1"/>
    </source>
</evidence>
<keyword evidence="1" id="KW-0805">Transcription regulation</keyword>
<dbReference type="InterPro" id="IPR020449">
    <property type="entry name" value="Tscrpt_reg_AraC-type_HTH"/>
</dbReference>
<feature type="domain" description="HTH araC/xylS-type" evidence="4">
    <location>
        <begin position="234"/>
        <end position="332"/>
    </location>
</feature>
<keyword evidence="6" id="KW-1185">Reference proteome</keyword>
<dbReference type="InterPro" id="IPR018060">
    <property type="entry name" value="HTH_AraC"/>
</dbReference>
<dbReference type="HOGENOM" id="CLU_052345_4_3_3"/>
<evidence type="ECO:0000256" key="3">
    <source>
        <dbReference type="ARBA" id="ARBA00023163"/>
    </source>
</evidence>
<accession>B0C043</accession>
<dbReference type="PANTHER" id="PTHR47893">
    <property type="entry name" value="REGULATORY PROTEIN PCHR"/>
    <property type="match status" value="1"/>
</dbReference>
<dbReference type="RefSeq" id="WP_012163789.1">
    <property type="nucleotide sequence ID" value="NC_009925.1"/>
</dbReference>
<sequence>MVITLTDADITDLVDEAEQKGELICQPIENGMHYNLPQQWGQGGDHILHLRPGLDVYIRNSRLRQPMRFVLEHESNFPLVAKFYLSGTSRVQTLNATDINCDYREITGYHYLYHLPNHIEVEEWPADQELQVIMISVNPDYFNGFNLERTALPKPLQHLLAGDRTQRFHQSLGPITNSIRQKIQQILNCPYTGLMQQLYLEGKVLELLTAQFIAWQETQHQTIILNAQDIEQLHWAKDILVQHAQQPPSLIELARRVGLNDRKLNQGFRHLFGTTVFGYLQQYRMEQAQLLLQDRELSVAKVAATVGYRSPEAFSTAFRRQFAVSPKAYQLGRRA</sequence>
<reference evidence="5 6" key="1">
    <citation type="journal article" date="2008" name="Proc. Natl. Acad. Sci. U.S.A.">
        <title>Niche adaptation and genome expansion in the chlorophyll d-producing cyanobacterium Acaryochloris marina.</title>
        <authorList>
            <person name="Swingley W.D."/>
            <person name="Chen M."/>
            <person name="Cheung P.C."/>
            <person name="Conrad A.L."/>
            <person name="Dejesa L.C."/>
            <person name="Hao J."/>
            <person name="Honchak B.M."/>
            <person name="Karbach L.E."/>
            <person name="Kurdoglu A."/>
            <person name="Lahiri S."/>
            <person name="Mastrian S.D."/>
            <person name="Miyashita H."/>
            <person name="Page L."/>
            <person name="Ramakrishna P."/>
            <person name="Satoh S."/>
            <person name="Sattley W.M."/>
            <person name="Shimada Y."/>
            <person name="Taylor H.L."/>
            <person name="Tomo T."/>
            <person name="Tsuchiya T."/>
            <person name="Wang Z.T."/>
            <person name="Raymond J."/>
            <person name="Mimuro M."/>
            <person name="Blankenship R.E."/>
            <person name="Touchman J.W."/>
        </authorList>
    </citation>
    <scope>NUCLEOTIDE SEQUENCE [LARGE SCALE GENOMIC DNA]</scope>
    <source>
        <strain evidence="6">MBIC 11017</strain>
    </source>
</reference>
<protein>
    <submittedName>
        <fullName evidence="5">Transcriptional regulator, AraC family</fullName>
    </submittedName>
</protein>
<dbReference type="InterPro" id="IPR009057">
    <property type="entry name" value="Homeodomain-like_sf"/>
</dbReference>
<dbReference type="Pfam" id="PF12833">
    <property type="entry name" value="HTH_18"/>
    <property type="match status" value="1"/>
</dbReference>
<dbReference type="PROSITE" id="PS01124">
    <property type="entry name" value="HTH_ARAC_FAMILY_2"/>
    <property type="match status" value="1"/>
</dbReference>
<dbReference type="Gene3D" id="1.10.10.60">
    <property type="entry name" value="Homeodomain-like"/>
    <property type="match status" value="2"/>
</dbReference>
<dbReference type="GO" id="GO:0043565">
    <property type="term" value="F:sequence-specific DNA binding"/>
    <property type="evidence" value="ECO:0007669"/>
    <property type="project" value="InterPro"/>
</dbReference>
<dbReference type="EMBL" id="CP000828">
    <property type="protein sequence ID" value="ABW28390.1"/>
    <property type="molecule type" value="Genomic_DNA"/>
</dbReference>
<dbReference type="eggNOG" id="COG4977">
    <property type="taxonomic scope" value="Bacteria"/>
</dbReference>
<dbReference type="Proteomes" id="UP000000268">
    <property type="component" value="Chromosome"/>
</dbReference>
<dbReference type="PANTHER" id="PTHR47893:SF1">
    <property type="entry name" value="REGULATORY PROTEIN PCHR"/>
    <property type="match status" value="1"/>
</dbReference>
<evidence type="ECO:0000313" key="6">
    <source>
        <dbReference type="Proteomes" id="UP000000268"/>
    </source>
</evidence>
<organism evidence="5 6">
    <name type="scientific">Acaryochloris marina (strain MBIC 11017)</name>
    <dbReference type="NCBI Taxonomy" id="329726"/>
    <lineage>
        <taxon>Bacteria</taxon>
        <taxon>Bacillati</taxon>
        <taxon>Cyanobacteriota</taxon>
        <taxon>Cyanophyceae</taxon>
        <taxon>Acaryochloridales</taxon>
        <taxon>Acaryochloridaceae</taxon>
        <taxon>Acaryochloris</taxon>
    </lineage>
</organism>
<dbReference type="PROSITE" id="PS00041">
    <property type="entry name" value="HTH_ARAC_FAMILY_1"/>
    <property type="match status" value="1"/>
</dbReference>
<keyword evidence="2" id="KW-0238">DNA-binding</keyword>
<dbReference type="KEGG" id="amr:AM1_3396"/>
<dbReference type="InterPro" id="IPR018062">
    <property type="entry name" value="HTH_AraC-typ_CS"/>
</dbReference>
<name>B0C043_ACAM1</name>
<dbReference type="OrthoDB" id="7544370at2"/>
<dbReference type="STRING" id="329726.AM1_3396"/>
<dbReference type="AlphaFoldDB" id="B0C043"/>
<dbReference type="SMART" id="SM00342">
    <property type="entry name" value="HTH_ARAC"/>
    <property type="match status" value="1"/>
</dbReference>